<dbReference type="PROSITE" id="PS50297">
    <property type="entry name" value="ANK_REP_REGION"/>
    <property type="match status" value="1"/>
</dbReference>
<evidence type="ECO:0000313" key="16">
    <source>
        <dbReference type="EMBL" id="KAH7289329.1"/>
    </source>
</evidence>
<dbReference type="AlphaFoldDB" id="A0A8T2QZ09"/>
<dbReference type="EMBL" id="CM035436">
    <property type="protein sequence ID" value="KAH7289329.1"/>
    <property type="molecule type" value="Genomic_DNA"/>
</dbReference>
<evidence type="ECO:0000256" key="2">
    <source>
        <dbReference type="ARBA" id="ARBA00008267"/>
    </source>
</evidence>
<keyword evidence="8 13" id="KW-0040">ANK repeat</keyword>
<dbReference type="InterPro" id="IPR000048">
    <property type="entry name" value="IQ_motif_EF-hand-BS"/>
</dbReference>
<dbReference type="InterPro" id="IPR013783">
    <property type="entry name" value="Ig-like_fold"/>
</dbReference>
<evidence type="ECO:0000313" key="17">
    <source>
        <dbReference type="Proteomes" id="UP000825935"/>
    </source>
</evidence>
<accession>A0A8T2QZ09</accession>
<evidence type="ECO:0000256" key="10">
    <source>
        <dbReference type="ARBA" id="ARBA00023159"/>
    </source>
</evidence>
<dbReference type="FunFam" id="1.20.5.190:FF:000003">
    <property type="entry name" value="Calmodulin-binding transcription activator 2"/>
    <property type="match status" value="1"/>
</dbReference>
<feature type="repeat" description="ANK" evidence="13">
    <location>
        <begin position="788"/>
        <end position="820"/>
    </location>
</feature>
<evidence type="ECO:0000256" key="3">
    <source>
        <dbReference type="ARBA" id="ARBA00022528"/>
    </source>
</evidence>
<evidence type="ECO:0000259" key="15">
    <source>
        <dbReference type="PROSITE" id="PS51437"/>
    </source>
</evidence>
<feature type="compositionally biased region" description="Acidic residues" evidence="14">
    <location>
        <begin position="196"/>
        <end position="206"/>
    </location>
</feature>
<keyword evidence="9" id="KW-0238">DNA-binding</keyword>
<keyword evidence="10" id="KW-0010">Activator</keyword>
<dbReference type="Proteomes" id="UP000825935">
    <property type="component" value="Chromosome 31"/>
</dbReference>
<dbReference type="InterPro" id="IPR014756">
    <property type="entry name" value="Ig_E-set"/>
</dbReference>
<gene>
    <name evidence="16" type="ORF">KP509_31G070500</name>
</gene>
<evidence type="ECO:0000256" key="5">
    <source>
        <dbReference type="ARBA" id="ARBA00022837"/>
    </source>
</evidence>
<dbReference type="SMART" id="SM01076">
    <property type="entry name" value="CG-1"/>
    <property type="match status" value="1"/>
</dbReference>
<dbReference type="InterPro" id="IPR002110">
    <property type="entry name" value="Ankyrin_rpt"/>
</dbReference>
<evidence type="ECO:0000256" key="8">
    <source>
        <dbReference type="ARBA" id="ARBA00023043"/>
    </source>
</evidence>
<keyword evidence="17" id="KW-1185">Reference proteome</keyword>
<keyword evidence="11" id="KW-0804">Transcription</keyword>
<evidence type="ECO:0000256" key="9">
    <source>
        <dbReference type="ARBA" id="ARBA00023125"/>
    </source>
</evidence>
<dbReference type="Gene3D" id="1.20.5.190">
    <property type="match status" value="1"/>
</dbReference>
<dbReference type="SMART" id="SM00248">
    <property type="entry name" value="ANK"/>
    <property type="match status" value="1"/>
</dbReference>
<keyword evidence="3" id="KW-0150">Chloroplast</keyword>
<evidence type="ECO:0000256" key="12">
    <source>
        <dbReference type="ARBA" id="ARBA00023242"/>
    </source>
</evidence>
<evidence type="ECO:0000256" key="4">
    <source>
        <dbReference type="ARBA" id="ARBA00022737"/>
    </source>
</evidence>
<dbReference type="Pfam" id="PF03859">
    <property type="entry name" value="CG-1"/>
    <property type="match status" value="1"/>
</dbReference>
<dbReference type="GO" id="GO:0003690">
    <property type="term" value="F:double-stranded DNA binding"/>
    <property type="evidence" value="ECO:0007669"/>
    <property type="project" value="TreeGrafter"/>
</dbReference>
<dbReference type="GO" id="GO:0003712">
    <property type="term" value="F:transcription coregulator activity"/>
    <property type="evidence" value="ECO:0007669"/>
    <property type="project" value="TreeGrafter"/>
</dbReference>
<dbReference type="SMART" id="SM00015">
    <property type="entry name" value="IQ"/>
    <property type="match status" value="2"/>
</dbReference>
<dbReference type="PROSITE" id="PS51437">
    <property type="entry name" value="CG_1"/>
    <property type="match status" value="1"/>
</dbReference>
<dbReference type="SUPFAM" id="SSF81296">
    <property type="entry name" value="E set domains"/>
    <property type="match status" value="1"/>
</dbReference>
<evidence type="ECO:0000256" key="13">
    <source>
        <dbReference type="PROSITE-ProRule" id="PRU00023"/>
    </source>
</evidence>
<feature type="repeat" description="ANK" evidence="13">
    <location>
        <begin position="755"/>
        <end position="787"/>
    </location>
</feature>
<feature type="compositionally biased region" description="Low complexity" evidence="14">
    <location>
        <begin position="172"/>
        <end position="183"/>
    </location>
</feature>
<reference evidence="16" key="1">
    <citation type="submission" date="2021-08" db="EMBL/GenBank/DDBJ databases">
        <title>WGS assembly of Ceratopteris richardii.</title>
        <authorList>
            <person name="Marchant D.B."/>
            <person name="Chen G."/>
            <person name="Jenkins J."/>
            <person name="Shu S."/>
            <person name="Leebens-Mack J."/>
            <person name="Grimwood J."/>
            <person name="Schmutz J."/>
            <person name="Soltis P."/>
            <person name="Soltis D."/>
            <person name="Chen Z.-H."/>
        </authorList>
    </citation>
    <scope>NUCLEOTIDE SEQUENCE</scope>
    <source>
        <strain evidence="16">Whitten #5841</strain>
        <tissue evidence="16">Leaf</tissue>
    </source>
</reference>
<keyword evidence="4" id="KW-0677">Repeat</keyword>
<dbReference type="GO" id="GO:0005516">
    <property type="term" value="F:calmodulin binding"/>
    <property type="evidence" value="ECO:0007669"/>
    <property type="project" value="UniProtKB-KW"/>
</dbReference>
<dbReference type="OrthoDB" id="407555at2759"/>
<feature type="compositionally biased region" description="Polar residues" evidence="14">
    <location>
        <begin position="143"/>
        <end position="159"/>
    </location>
</feature>
<feature type="region of interest" description="Disordered" evidence="14">
    <location>
        <begin position="137"/>
        <end position="206"/>
    </location>
</feature>
<evidence type="ECO:0000256" key="11">
    <source>
        <dbReference type="ARBA" id="ARBA00023163"/>
    </source>
</evidence>
<comment type="similarity">
    <text evidence="2">Belongs to the CAMTA family.</text>
</comment>
<evidence type="ECO:0000256" key="7">
    <source>
        <dbReference type="ARBA" id="ARBA00023015"/>
    </source>
</evidence>
<feature type="domain" description="CG-1" evidence="15">
    <location>
        <begin position="17"/>
        <end position="142"/>
    </location>
</feature>
<keyword evidence="3" id="KW-0934">Plastid</keyword>
<dbReference type="Pfam" id="PF00612">
    <property type="entry name" value="IQ"/>
    <property type="match status" value="2"/>
</dbReference>
<dbReference type="SUPFAM" id="SSF48403">
    <property type="entry name" value="Ankyrin repeat"/>
    <property type="match status" value="1"/>
</dbReference>
<dbReference type="GO" id="GO:0006357">
    <property type="term" value="P:regulation of transcription by RNA polymerase II"/>
    <property type="evidence" value="ECO:0007669"/>
    <property type="project" value="TreeGrafter"/>
</dbReference>
<evidence type="ECO:0000256" key="6">
    <source>
        <dbReference type="ARBA" id="ARBA00022860"/>
    </source>
</evidence>
<feature type="compositionally biased region" description="Polar residues" evidence="14">
    <location>
        <begin position="184"/>
        <end position="195"/>
    </location>
</feature>
<name>A0A8T2QZ09_CERRI</name>
<dbReference type="PROSITE" id="PS50088">
    <property type="entry name" value="ANK_REPEAT"/>
    <property type="match status" value="2"/>
</dbReference>
<keyword evidence="7" id="KW-0805">Transcription regulation</keyword>
<comment type="caution">
    <text evidence="16">The sequence shown here is derived from an EMBL/GenBank/DDBJ whole genome shotgun (WGS) entry which is preliminary data.</text>
</comment>
<dbReference type="OMA" id="HTEFRIQ"/>
<sequence>MDYRRYGGLPNQPEAALCQILQEAQHRWLRPTEICEILRNYRKFKLTPDPPHKPQSGSLFLFDRKALRYFRKDGHNWRKKKDGKTVREAHERLKAGSVEVLHCYYAHGEDNENFQRRSYWMLDTNEHIVLVHYREVKEGSRSGLRSPNSYSIDGSSSFGNPRGVAGTSPQTSPLVSPRSSSPSTADWNGGVTNSPELDDHESSDDTDQYRLREIETLNNGTNKGGTVIGNTTFTGNAGHLSSSYFPVASNSGAGHGDKVLLGSYEAMNGTATSINPSLPLAGGAQIKQEINSVAPPGGFDLYEYGEVLKKAKGWGTNGTSEISNSRFQNNLSQHRDMPMASDNPYTWFKSNAEMTMNNVMGASQSSGNTRMAWQSGSQGFLDTIPTPATKYQCFPGDGVPSAQVPSTANTNAIPWNAVVTQLDGADNGLLNDSQRTNHAFAQDFSGNRDTLSTKDSLNRFNPLVTSIDTKDSSPLHSYSSVFRDFQADTPTQHEDMQILKFETFERWMGQEMGADGMLSSDSTWANVLAEDVPGLAQQMPVGMQTTASLLQEICFSITEFSPSCATLGFDTKVLVCGEFGVEVRDPSQVKWSCMFADIEVPAEVLQNGVLRCNVPSHPPGKVPFFVTRSDKIPCSEIKEFEFRAESKSSAETLEVDRFSKRHMLFQIRLARMLSNVSVPLRSLLSDQLDKDMISELTSLGLFGEWEDMEEQLTESGLGTNLREQYIQKLLKEKLQIWLLQKVLEGGKGAAVWDDNGLGVLHMGAALGYTWIIGPLLASGVNINFRDSRGWTALHWAAHCGREAMVIALLARGAAPGARTDPTNAFPGGQAPADLASAERHKGIAGYLAESSLTSHLSSLNLKSKSAQGLPIATDAVESASKMSIVQSSEGGPEVQLPLTLAAVRNATQAVARIQTEFRLESFRKKQESYQLEEDEYGISNEEAQYIVAAQKSGRGPSLYEDELSQVNAAIRIQQNYRGWKGRRNFLLFRQHVVKIQAHFRGHQVRKHYKKILWSVSIVEKAILRWRRKGRGLRGFGSIPLPENELGRNEEDDDFLKAGRKQIEASLEKALARVQSMVRSPEAQEQYRRLLEGYQKTKVHFEGNYDMLLTPGDKGHIFSEDYTMSTLR</sequence>
<evidence type="ECO:0000256" key="1">
    <source>
        <dbReference type="ARBA" id="ARBA00004123"/>
    </source>
</evidence>
<dbReference type="PANTHER" id="PTHR23335:SF29">
    <property type="entry name" value="CALMODULIN-BINDING TRANSCRIPTION ACTIVATOR 1"/>
    <property type="match status" value="1"/>
</dbReference>
<dbReference type="InterPro" id="IPR005559">
    <property type="entry name" value="CG-1_dom"/>
</dbReference>
<dbReference type="Pfam" id="PF12796">
    <property type="entry name" value="Ank_2"/>
    <property type="match status" value="1"/>
</dbReference>
<evidence type="ECO:0000256" key="14">
    <source>
        <dbReference type="SAM" id="MobiDB-lite"/>
    </source>
</evidence>
<dbReference type="InterPro" id="IPR036770">
    <property type="entry name" value="Ankyrin_rpt-contain_sf"/>
</dbReference>
<dbReference type="InterPro" id="IPR027417">
    <property type="entry name" value="P-loop_NTPase"/>
</dbReference>
<keyword evidence="5" id="KW-0106">Calcium</keyword>
<dbReference type="CDD" id="cd00102">
    <property type="entry name" value="IPT"/>
    <property type="match status" value="1"/>
</dbReference>
<dbReference type="Gene3D" id="2.60.40.10">
    <property type="entry name" value="Immunoglobulins"/>
    <property type="match status" value="1"/>
</dbReference>
<comment type="subcellular location">
    <subcellularLocation>
        <location evidence="1">Nucleus</location>
    </subcellularLocation>
</comment>
<proteinExistence type="inferred from homology"/>
<keyword evidence="6" id="KW-0112">Calmodulin-binding</keyword>
<protein>
    <recommendedName>
        <fullName evidence="15">CG-1 domain-containing protein</fullName>
    </recommendedName>
</protein>
<dbReference type="GO" id="GO:0005634">
    <property type="term" value="C:nucleus"/>
    <property type="evidence" value="ECO:0007669"/>
    <property type="project" value="UniProtKB-SubCell"/>
</dbReference>
<dbReference type="SUPFAM" id="SSF52540">
    <property type="entry name" value="P-loop containing nucleoside triphosphate hydrolases"/>
    <property type="match status" value="1"/>
</dbReference>
<keyword evidence="12" id="KW-0539">Nucleus</keyword>
<dbReference type="Gene3D" id="1.25.40.20">
    <property type="entry name" value="Ankyrin repeat-containing domain"/>
    <property type="match status" value="1"/>
</dbReference>
<dbReference type="PANTHER" id="PTHR23335">
    <property type="entry name" value="CALMODULIN-BINDING TRANSCRIPTION ACTIVATOR CAMTA"/>
    <property type="match status" value="1"/>
</dbReference>
<dbReference type="PROSITE" id="PS50096">
    <property type="entry name" value="IQ"/>
    <property type="match status" value="3"/>
</dbReference>
<organism evidence="16 17">
    <name type="scientific">Ceratopteris richardii</name>
    <name type="common">Triangle waterfern</name>
    <dbReference type="NCBI Taxonomy" id="49495"/>
    <lineage>
        <taxon>Eukaryota</taxon>
        <taxon>Viridiplantae</taxon>
        <taxon>Streptophyta</taxon>
        <taxon>Embryophyta</taxon>
        <taxon>Tracheophyta</taxon>
        <taxon>Polypodiopsida</taxon>
        <taxon>Polypodiidae</taxon>
        <taxon>Polypodiales</taxon>
        <taxon>Pteridineae</taxon>
        <taxon>Pteridaceae</taxon>
        <taxon>Parkerioideae</taxon>
        <taxon>Ceratopteris</taxon>
    </lineage>
</organism>